<dbReference type="GO" id="GO:0006508">
    <property type="term" value="P:proteolysis"/>
    <property type="evidence" value="ECO:0007669"/>
    <property type="project" value="UniProtKB-KW"/>
</dbReference>
<dbReference type="PROSITE" id="PS51257">
    <property type="entry name" value="PROKAR_LIPOPROTEIN"/>
    <property type="match status" value="1"/>
</dbReference>
<dbReference type="EMBL" id="QFYS01000004">
    <property type="protein sequence ID" value="RAK65413.1"/>
    <property type="molecule type" value="Genomic_DNA"/>
</dbReference>
<dbReference type="OrthoDB" id="107347at2"/>
<dbReference type="Proteomes" id="UP000249524">
    <property type="component" value="Unassembled WGS sequence"/>
</dbReference>
<sequence length="337" mass="35605">MSLSRRRVAQTLVLGGLAAACATPRAPEPLVSINLSGVQPPPAPPDQPTRLETAFDEARRMTVPVYLGRRGPFQFVVDTGANRTVVGAETAVACSLLADGSTPVHGIAGVQPASLVKVPRLRVGQVQSQNLSLPVLPRDSLGADGLLGIDVLKGRRIRLNFARNTFEVGPSGKGAAVNMLGGGGGTRIPGRDAGITVPAQYRSGQLVIFDADVDGVPVRAFLDSGAQVTCGNDVLRKTLLEHRPGLKDRMTETQLISATGQTSPATLAALPRLRLGGMALNNIRAAFAPLHIFSLWDLDDRPAILVGVDVLRHFEEVSLDFGREEVTFVRGRRGAAA</sequence>
<dbReference type="Gene3D" id="2.40.70.10">
    <property type="entry name" value="Acid Proteases"/>
    <property type="match status" value="2"/>
</dbReference>
<evidence type="ECO:0000313" key="1">
    <source>
        <dbReference type="EMBL" id="RAK65413.1"/>
    </source>
</evidence>
<evidence type="ECO:0000313" key="2">
    <source>
        <dbReference type="Proteomes" id="UP000249524"/>
    </source>
</evidence>
<reference evidence="1 2" key="1">
    <citation type="submission" date="2018-05" db="EMBL/GenBank/DDBJ databases">
        <authorList>
            <person name="Lanie J.A."/>
            <person name="Ng W.-L."/>
            <person name="Kazmierczak K.M."/>
            <person name="Andrzejewski T.M."/>
            <person name="Davidsen T.M."/>
            <person name="Wayne K.J."/>
            <person name="Tettelin H."/>
            <person name="Glass J.I."/>
            <person name="Rusch D."/>
            <person name="Podicherti R."/>
            <person name="Tsui H.-C.T."/>
            <person name="Winkler M.E."/>
        </authorList>
    </citation>
    <scope>NUCLEOTIDE SEQUENCE [LARGE SCALE GENOMIC DNA]</scope>
    <source>
        <strain evidence="1 2">BUT-10</strain>
    </source>
</reference>
<keyword evidence="1" id="KW-0645">Protease</keyword>
<dbReference type="CDD" id="cd05483">
    <property type="entry name" value="retropepsin_like_bacteria"/>
    <property type="match status" value="1"/>
</dbReference>
<gene>
    <name evidence="1" type="ORF">DJ019_10615</name>
</gene>
<keyword evidence="1" id="KW-0378">Hydrolase</keyword>
<dbReference type="InterPro" id="IPR021109">
    <property type="entry name" value="Peptidase_aspartic_dom_sf"/>
</dbReference>
<dbReference type="Pfam" id="PF13650">
    <property type="entry name" value="Asp_protease_2"/>
    <property type="match status" value="2"/>
</dbReference>
<organism evidence="1 2">
    <name type="scientific">Phenylobacterium kunshanense</name>
    <dbReference type="NCBI Taxonomy" id="1445034"/>
    <lineage>
        <taxon>Bacteria</taxon>
        <taxon>Pseudomonadati</taxon>
        <taxon>Pseudomonadota</taxon>
        <taxon>Alphaproteobacteria</taxon>
        <taxon>Caulobacterales</taxon>
        <taxon>Caulobacteraceae</taxon>
        <taxon>Phenylobacterium</taxon>
    </lineage>
</organism>
<dbReference type="GO" id="GO:0004190">
    <property type="term" value="F:aspartic-type endopeptidase activity"/>
    <property type="evidence" value="ECO:0007669"/>
    <property type="project" value="InterPro"/>
</dbReference>
<dbReference type="SUPFAM" id="SSF50630">
    <property type="entry name" value="Acid proteases"/>
    <property type="match status" value="2"/>
</dbReference>
<proteinExistence type="predicted"/>
<accession>A0A328BE66</accession>
<keyword evidence="2" id="KW-1185">Reference proteome</keyword>
<dbReference type="PROSITE" id="PS00141">
    <property type="entry name" value="ASP_PROTEASE"/>
    <property type="match status" value="1"/>
</dbReference>
<protein>
    <submittedName>
        <fullName evidence="1">Aspartyl protease</fullName>
    </submittedName>
</protein>
<dbReference type="InterPro" id="IPR034122">
    <property type="entry name" value="Retropepsin-like_bacterial"/>
</dbReference>
<comment type="caution">
    <text evidence="1">The sequence shown here is derived from an EMBL/GenBank/DDBJ whole genome shotgun (WGS) entry which is preliminary data.</text>
</comment>
<dbReference type="RefSeq" id="WP_111276009.1">
    <property type="nucleotide sequence ID" value="NZ_QFYS01000004.1"/>
</dbReference>
<dbReference type="InterPro" id="IPR001969">
    <property type="entry name" value="Aspartic_peptidase_AS"/>
</dbReference>
<name>A0A328BE66_9CAUL</name>
<dbReference type="AlphaFoldDB" id="A0A328BE66"/>